<organism evidence="2 3">
    <name type="scientific">Sphingomonas tabacisoli</name>
    <dbReference type="NCBI Taxonomy" id="2249466"/>
    <lineage>
        <taxon>Bacteria</taxon>
        <taxon>Pseudomonadati</taxon>
        <taxon>Pseudomonadota</taxon>
        <taxon>Alphaproteobacteria</taxon>
        <taxon>Sphingomonadales</taxon>
        <taxon>Sphingomonadaceae</taxon>
        <taxon>Sphingomonas</taxon>
    </lineage>
</organism>
<name>A0ABW4I3V2_9SPHN</name>
<feature type="region of interest" description="Disordered" evidence="1">
    <location>
        <begin position="1"/>
        <end position="58"/>
    </location>
</feature>
<reference evidence="3" key="1">
    <citation type="journal article" date="2019" name="Int. J. Syst. Evol. Microbiol.">
        <title>The Global Catalogue of Microorganisms (GCM) 10K type strain sequencing project: providing services to taxonomists for standard genome sequencing and annotation.</title>
        <authorList>
            <consortium name="The Broad Institute Genomics Platform"/>
            <consortium name="The Broad Institute Genome Sequencing Center for Infectious Disease"/>
            <person name="Wu L."/>
            <person name="Ma J."/>
        </authorList>
    </citation>
    <scope>NUCLEOTIDE SEQUENCE [LARGE SCALE GENOMIC DNA]</scope>
    <source>
        <strain evidence="3">CGMCC 1.16275</strain>
    </source>
</reference>
<dbReference type="EMBL" id="JBHUDY010000001">
    <property type="protein sequence ID" value="MFD1612641.1"/>
    <property type="molecule type" value="Genomic_DNA"/>
</dbReference>
<proteinExistence type="predicted"/>
<gene>
    <name evidence="2" type="ORF">ACFSCW_12595</name>
</gene>
<keyword evidence="3" id="KW-1185">Reference proteome</keyword>
<evidence type="ECO:0000256" key="1">
    <source>
        <dbReference type="SAM" id="MobiDB-lite"/>
    </source>
</evidence>
<feature type="compositionally biased region" description="Polar residues" evidence="1">
    <location>
        <begin position="45"/>
        <end position="58"/>
    </location>
</feature>
<dbReference type="RefSeq" id="WP_380889727.1">
    <property type="nucleotide sequence ID" value="NZ_JBHUDY010000001.1"/>
</dbReference>
<evidence type="ECO:0000313" key="3">
    <source>
        <dbReference type="Proteomes" id="UP001597115"/>
    </source>
</evidence>
<feature type="compositionally biased region" description="Basic and acidic residues" evidence="1">
    <location>
        <begin position="1"/>
        <end position="21"/>
    </location>
</feature>
<accession>A0ABW4I3V2</accession>
<sequence>MTERKTIDSPDEKSVGSRDPKGPMPKEPVEGSAGESDGVMGTAGDNKQQDNPTSVPAG</sequence>
<dbReference type="Proteomes" id="UP001597115">
    <property type="component" value="Unassembled WGS sequence"/>
</dbReference>
<evidence type="ECO:0000313" key="2">
    <source>
        <dbReference type="EMBL" id="MFD1612641.1"/>
    </source>
</evidence>
<comment type="caution">
    <text evidence="2">The sequence shown here is derived from an EMBL/GenBank/DDBJ whole genome shotgun (WGS) entry which is preliminary data.</text>
</comment>
<protein>
    <submittedName>
        <fullName evidence="2">Uncharacterized protein</fullName>
    </submittedName>
</protein>